<dbReference type="Pfam" id="PF04832">
    <property type="entry name" value="SOUL"/>
    <property type="match status" value="1"/>
</dbReference>
<dbReference type="PANTHER" id="PTHR11220:SF58">
    <property type="entry name" value="SOUL HEME-BINDING FAMILY PROTEIN"/>
    <property type="match status" value="1"/>
</dbReference>
<evidence type="ECO:0000313" key="1">
    <source>
        <dbReference type="EMBL" id="MBK9797687.1"/>
    </source>
</evidence>
<dbReference type="InterPro" id="IPR011256">
    <property type="entry name" value="Reg_factor_effector_dom_sf"/>
</dbReference>
<sequence length="185" mass="21196">MAIEEPAFTIESQTAHYDIRLYPSMLVAETRIEAGFDEAGTRGFRILADYIFGNNQSRTKMAKPLFATQEAPREKIAMTAPVGLVQSPWGFLVQFTMPTSFKLATLPKPNDARVHLREIPERRIAVLRYSGSWSEDRYQKKRKELVAALKEEGVQAIGDPCFARFNSPFMPWFLRRNEIWIEVAP</sequence>
<dbReference type="InterPro" id="IPR006917">
    <property type="entry name" value="SOUL_heme-bd"/>
</dbReference>
<dbReference type="Gene3D" id="3.20.80.10">
    <property type="entry name" value="Regulatory factor, effector binding domain"/>
    <property type="match status" value="1"/>
</dbReference>
<gene>
    <name evidence="1" type="ORF">IPP58_14595</name>
</gene>
<protein>
    <submittedName>
        <fullName evidence="1">Heme-binding protein</fullName>
    </submittedName>
</protein>
<dbReference type="AlphaFoldDB" id="A0A9D7XIV8"/>
<dbReference type="EMBL" id="JADKIO010000011">
    <property type="protein sequence ID" value="MBK9797687.1"/>
    <property type="molecule type" value="Genomic_DNA"/>
</dbReference>
<reference evidence="1" key="1">
    <citation type="submission" date="2020-10" db="EMBL/GenBank/DDBJ databases">
        <title>Connecting structure to function with the recovery of over 1000 high-quality activated sludge metagenome-assembled genomes encoding full-length rRNA genes using long-read sequencing.</title>
        <authorList>
            <person name="Singleton C.M."/>
            <person name="Petriglieri F."/>
            <person name="Kristensen J.M."/>
            <person name="Kirkegaard R.H."/>
            <person name="Michaelsen T.Y."/>
            <person name="Andersen M.H."/>
            <person name="Karst S.M."/>
            <person name="Dueholm M.S."/>
            <person name="Nielsen P.H."/>
            <person name="Albertsen M."/>
        </authorList>
    </citation>
    <scope>NUCLEOTIDE SEQUENCE</scope>
    <source>
        <strain evidence="1">Skiv_18-Q3-R9-52_MAXAC.067</strain>
    </source>
</reference>
<comment type="caution">
    <text evidence="1">The sequence shown here is derived from an EMBL/GenBank/DDBJ whole genome shotgun (WGS) entry which is preliminary data.</text>
</comment>
<dbReference type="SUPFAM" id="SSF55136">
    <property type="entry name" value="Probable bacterial effector-binding domain"/>
    <property type="match status" value="1"/>
</dbReference>
<dbReference type="PANTHER" id="PTHR11220">
    <property type="entry name" value="HEME-BINDING PROTEIN-RELATED"/>
    <property type="match status" value="1"/>
</dbReference>
<organism evidence="1 2">
    <name type="scientific">Candidatus Geothrix skivensis</name>
    <dbReference type="NCBI Taxonomy" id="2954439"/>
    <lineage>
        <taxon>Bacteria</taxon>
        <taxon>Pseudomonadati</taxon>
        <taxon>Acidobacteriota</taxon>
        <taxon>Holophagae</taxon>
        <taxon>Holophagales</taxon>
        <taxon>Holophagaceae</taxon>
        <taxon>Geothrix</taxon>
    </lineage>
</organism>
<accession>A0A9D7XIV8</accession>
<name>A0A9D7XIV8_9BACT</name>
<proteinExistence type="predicted"/>
<evidence type="ECO:0000313" key="2">
    <source>
        <dbReference type="Proteomes" id="UP000886657"/>
    </source>
</evidence>
<dbReference type="Proteomes" id="UP000886657">
    <property type="component" value="Unassembled WGS sequence"/>
</dbReference>